<evidence type="ECO:0000259" key="14">
    <source>
        <dbReference type="PROSITE" id="PS51003"/>
    </source>
</evidence>
<evidence type="ECO:0000313" key="16">
    <source>
        <dbReference type="Proteomes" id="UP000032668"/>
    </source>
</evidence>
<dbReference type="GO" id="GO:0016020">
    <property type="term" value="C:membrane"/>
    <property type="evidence" value="ECO:0007669"/>
    <property type="project" value="UniProtKB-SubCell"/>
</dbReference>
<feature type="domain" description="Cytochrome b/b6 N-terminal region profile" evidence="13">
    <location>
        <begin position="1"/>
        <end position="207"/>
    </location>
</feature>
<gene>
    <name evidence="15" type="ORF">Aam_070_003</name>
</gene>
<evidence type="ECO:0000256" key="11">
    <source>
        <dbReference type="RuleBase" id="RU003385"/>
    </source>
</evidence>
<dbReference type="Gene3D" id="1.20.810.10">
    <property type="entry name" value="Cytochrome Bc1 Complex, Chain C"/>
    <property type="match status" value="1"/>
</dbReference>
<keyword evidence="3 11" id="KW-0813">Transport</keyword>
<keyword evidence="11" id="KW-0679">Respiratory chain</keyword>
<dbReference type="InterPro" id="IPR027387">
    <property type="entry name" value="Cytb/b6-like_sf"/>
</dbReference>
<feature type="transmembrane region" description="Helical" evidence="12">
    <location>
        <begin position="176"/>
        <end position="197"/>
    </location>
</feature>
<reference evidence="15 16" key="1">
    <citation type="submission" date="2012-11" db="EMBL/GenBank/DDBJ databases">
        <title>Whole genome sequence of Acidocella aminolytica 101 = DSM 11237.</title>
        <authorList>
            <person name="Azuma Y."/>
            <person name="Higashiura N."/>
            <person name="Hirakawa H."/>
            <person name="Matsushita K."/>
        </authorList>
    </citation>
    <scope>NUCLEOTIDE SEQUENCE [LARGE SCALE GENOMIC DNA]</scope>
    <source>
        <strain evidence="16">101 / DSM 11237</strain>
    </source>
</reference>
<keyword evidence="7 11" id="KW-0249">Electron transport</keyword>
<comment type="function">
    <text evidence="11">Component of the ubiquinol-cytochrome c reductase complex (complex III or cytochrome b-c1 complex), which is a respiratory chain that generates an electrochemical potential coupled to ATP synthesis.</text>
</comment>
<dbReference type="Pfam" id="PF00032">
    <property type="entry name" value="Cytochrom_B_C"/>
    <property type="match status" value="1"/>
</dbReference>
<keyword evidence="8 12" id="KW-1133">Transmembrane helix</keyword>
<proteinExistence type="inferred from homology"/>
<evidence type="ECO:0000256" key="3">
    <source>
        <dbReference type="ARBA" id="ARBA00022448"/>
    </source>
</evidence>
<dbReference type="GO" id="GO:0046872">
    <property type="term" value="F:metal ion binding"/>
    <property type="evidence" value="ECO:0007669"/>
    <property type="project" value="UniProtKB-KW"/>
</dbReference>
<evidence type="ECO:0000256" key="12">
    <source>
        <dbReference type="SAM" id="Phobius"/>
    </source>
</evidence>
<dbReference type="PROSITE" id="PS51002">
    <property type="entry name" value="CYTB_NTER"/>
    <property type="match status" value="1"/>
</dbReference>
<keyword evidence="9" id="KW-0408">Iron</keyword>
<dbReference type="SUPFAM" id="SSF81648">
    <property type="entry name" value="a domain/subunit of cytochrome bc1 complex (Ubiquinol-cytochrome c reductase)"/>
    <property type="match status" value="1"/>
</dbReference>
<comment type="subunit">
    <text evidence="2 11">The main subunits of complex b-c1 are: cytochrome b, cytochrome c1 and the Rieske protein.</text>
</comment>
<feature type="transmembrane region" description="Helical" evidence="12">
    <location>
        <begin position="279"/>
        <end position="299"/>
    </location>
</feature>
<name>A0A0D6PHZ5_9PROT</name>
<comment type="cofactor">
    <cofactor evidence="11">
        <name>heme b</name>
        <dbReference type="ChEBI" id="CHEBI:60344"/>
    </cofactor>
    <text evidence="11">Binds 2 heme groups non-covalently.</text>
</comment>
<evidence type="ECO:0000256" key="9">
    <source>
        <dbReference type="ARBA" id="ARBA00023004"/>
    </source>
</evidence>
<dbReference type="GO" id="GO:0016491">
    <property type="term" value="F:oxidoreductase activity"/>
    <property type="evidence" value="ECO:0007669"/>
    <property type="project" value="InterPro"/>
</dbReference>
<evidence type="ECO:0000313" key="15">
    <source>
        <dbReference type="EMBL" id="GAN81001.1"/>
    </source>
</evidence>
<feature type="transmembrane region" description="Helical" evidence="12">
    <location>
        <begin position="311"/>
        <end position="332"/>
    </location>
</feature>
<feature type="transmembrane region" description="Helical" evidence="12">
    <location>
        <begin position="217"/>
        <end position="236"/>
    </location>
</feature>
<dbReference type="Pfam" id="PF00033">
    <property type="entry name" value="Cytochrome_B"/>
    <property type="match status" value="1"/>
</dbReference>
<protein>
    <recommendedName>
        <fullName evidence="11">Cytochrome b</fullName>
    </recommendedName>
</protein>
<dbReference type="InterPro" id="IPR005797">
    <property type="entry name" value="Cyt_b/b6_N"/>
</dbReference>
<comment type="caution">
    <text evidence="15">The sequence shown here is derived from an EMBL/GenBank/DDBJ whole genome shotgun (WGS) entry which is preliminary data.</text>
</comment>
<feature type="transmembrane region" description="Helical" evidence="12">
    <location>
        <begin position="28"/>
        <end position="54"/>
    </location>
</feature>
<dbReference type="AlphaFoldDB" id="A0A0D6PHZ5"/>
<evidence type="ECO:0000256" key="7">
    <source>
        <dbReference type="ARBA" id="ARBA00022982"/>
    </source>
</evidence>
<evidence type="ECO:0000256" key="8">
    <source>
        <dbReference type="ARBA" id="ARBA00022989"/>
    </source>
</evidence>
<evidence type="ECO:0000256" key="10">
    <source>
        <dbReference type="ARBA" id="ARBA00023136"/>
    </source>
</evidence>
<evidence type="ECO:0000259" key="13">
    <source>
        <dbReference type="PROSITE" id="PS51002"/>
    </source>
</evidence>
<keyword evidence="4 11" id="KW-0349">Heme</keyword>
<dbReference type="SUPFAM" id="SSF81342">
    <property type="entry name" value="Transmembrane di-heme cytochromes"/>
    <property type="match status" value="1"/>
</dbReference>
<evidence type="ECO:0000256" key="2">
    <source>
        <dbReference type="ARBA" id="ARBA00011649"/>
    </source>
</evidence>
<feature type="transmembrane region" description="Helical" evidence="12">
    <location>
        <begin position="112"/>
        <end position="133"/>
    </location>
</feature>
<feature type="transmembrane region" description="Helical" evidence="12">
    <location>
        <begin position="248"/>
        <end position="267"/>
    </location>
</feature>
<dbReference type="OrthoDB" id="9804503at2"/>
<dbReference type="PANTHER" id="PTHR19271">
    <property type="entry name" value="CYTOCHROME B"/>
    <property type="match status" value="1"/>
</dbReference>
<dbReference type="RefSeq" id="WP_048879388.1">
    <property type="nucleotide sequence ID" value="NZ_BANC01000068.1"/>
</dbReference>
<accession>A0A0D6PHZ5</accession>
<keyword evidence="6" id="KW-0479">Metal-binding</keyword>
<evidence type="ECO:0000256" key="1">
    <source>
        <dbReference type="ARBA" id="ARBA00004141"/>
    </source>
</evidence>
<evidence type="ECO:0000256" key="5">
    <source>
        <dbReference type="ARBA" id="ARBA00022692"/>
    </source>
</evidence>
<evidence type="ECO:0000256" key="6">
    <source>
        <dbReference type="ARBA" id="ARBA00022723"/>
    </source>
</evidence>
<feature type="domain" description="Cytochrome b/b6 C-terminal region profile" evidence="14">
    <location>
        <begin position="202"/>
        <end position="329"/>
    </location>
</feature>
<feature type="transmembrane region" description="Helical" evidence="12">
    <location>
        <begin position="145"/>
        <end position="164"/>
    </location>
</feature>
<sequence length="357" mass="38009">MQMEAKQAGLTCLCAGWTRKDRAPGAPWAATLPVLLAALVLVLLASGAVLAVYYDPRHAFWSVQGIMRGVQGGWLMLGYHRVGAGLVFALLGLHLFRTLLVRGYRGAGAMSWMLWVTLLAVLLLTGWLGFVLQGGAGGHWALLNATRAAVMMSGFPGTVAMWFFGGPAGGDTLARLLVLHAVLALGAAGLICMASRAAKRAKPVPNGQVVAFWPVYASQYFAALAGLALVFSLLLGFAPHWGQGMQSVFAPTPLLVAVPVSYPWYLWPLARLAGLLPGVGGQVLAVMVLFVLLYALPWLDRSNGAPPRRLYKVLIWLLGLDILVLGVAGPMLAALCSAWVFFHFLVLTPLVTAMEAA</sequence>
<dbReference type="GO" id="GO:0022904">
    <property type="term" value="P:respiratory electron transport chain"/>
    <property type="evidence" value="ECO:0007669"/>
    <property type="project" value="InterPro"/>
</dbReference>
<dbReference type="Proteomes" id="UP000032668">
    <property type="component" value="Unassembled WGS sequence"/>
</dbReference>
<feature type="transmembrane region" description="Helical" evidence="12">
    <location>
        <begin position="74"/>
        <end position="100"/>
    </location>
</feature>
<dbReference type="InterPro" id="IPR036150">
    <property type="entry name" value="Cyt_b/b6_C_sf"/>
</dbReference>
<keyword evidence="10 12" id="KW-0472">Membrane</keyword>
<dbReference type="STRING" id="1120923.SAMN02746095_01493"/>
<comment type="similarity">
    <text evidence="11">Belongs to the cytochrome b family.</text>
</comment>
<organism evidence="15 16">
    <name type="scientific">Acidocella aminolytica 101 = DSM 11237</name>
    <dbReference type="NCBI Taxonomy" id="1120923"/>
    <lineage>
        <taxon>Bacteria</taxon>
        <taxon>Pseudomonadati</taxon>
        <taxon>Pseudomonadota</taxon>
        <taxon>Alphaproteobacteria</taxon>
        <taxon>Acetobacterales</taxon>
        <taxon>Acidocellaceae</taxon>
        <taxon>Acidocella</taxon>
    </lineage>
</organism>
<keyword evidence="5 11" id="KW-0812">Transmembrane</keyword>
<keyword evidence="16" id="KW-1185">Reference proteome</keyword>
<comment type="subcellular location">
    <subcellularLocation>
        <location evidence="1">Membrane</location>
        <topology evidence="1">Multi-pass membrane protein</topology>
    </subcellularLocation>
</comment>
<dbReference type="InterPro" id="IPR005798">
    <property type="entry name" value="Cyt_b/b6_C"/>
</dbReference>
<dbReference type="PANTHER" id="PTHR19271:SF16">
    <property type="entry name" value="CYTOCHROME B"/>
    <property type="match status" value="1"/>
</dbReference>
<evidence type="ECO:0000256" key="4">
    <source>
        <dbReference type="ARBA" id="ARBA00022617"/>
    </source>
</evidence>
<dbReference type="EMBL" id="BANC01000068">
    <property type="protein sequence ID" value="GAN81001.1"/>
    <property type="molecule type" value="Genomic_DNA"/>
</dbReference>
<dbReference type="GO" id="GO:0009055">
    <property type="term" value="F:electron transfer activity"/>
    <property type="evidence" value="ECO:0007669"/>
    <property type="project" value="InterPro"/>
</dbReference>
<dbReference type="InterPro" id="IPR016174">
    <property type="entry name" value="Di-haem_cyt_TM"/>
</dbReference>
<dbReference type="PROSITE" id="PS51003">
    <property type="entry name" value="CYTB_CTER"/>
    <property type="match status" value="1"/>
</dbReference>